<feature type="compositionally biased region" description="Basic and acidic residues" evidence="1">
    <location>
        <begin position="124"/>
        <end position="135"/>
    </location>
</feature>
<reference evidence="3" key="1">
    <citation type="submission" date="2022-11" db="EMBL/GenBank/DDBJ databases">
        <title>Centuries of genome instability and evolution in soft-shell clam transmissible cancer (bioRxiv).</title>
        <authorList>
            <person name="Hart S.F.M."/>
            <person name="Yonemitsu M.A."/>
            <person name="Giersch R.M."/>
            <person name="Beal B.F."/>
            <person name="Arriagada G."/>
            <person name="Davis B.W."/>
            <person name="Ostrander E.A."/>
            <person name="Goff S.P."/>
            <person name="Metzger M.J."/>
        </authorList>
    </citation>
    <scope>NUCLEOTIDE SEQUENCE</scope>
    <source>
        <strain evidence="3">MELC-2E11</strain>
        <tissue evidence="3">Siphon/mantle</tissue>
    </source>
</reference>
<dbReference type="Proteomes" id="UP001164746">
    <property type="component" value="Chromosome 5"/>
</dbReference>
<feature type="compositionally biased region" description="Basic and acidic residues" evidence="1">
    <location>
        <begin position="160"/>
        <end position="171"/>
    </location>
</feature>
<evidence type="ECO:0000256" key="1">
    <source>
        <dbReference type="SAM" id="MobiDB-lite"/>
    </source>
</evidence>
<keyword evidence="2" id="KW-0812">Transmembrane</keyword>
<name>A0ABY7E710_MYAAR</name>
<organism evidence="3 4">
    <name type="scientific">Mya arenaria</name>
    <name type="common">Soft-shell clam</name>
    <dbReference type="NCBI Taxonomy" id="6604"/>
    <lineage>
        <taxon>Eukaryota</taxon>
        <taxon>Metazoa</taxon>
        <taxon>Spiralia</taxon>
        <taxon>Lophotrochozoa</taxon>
        <taxon>Mollusca</taxon>
        <taxon>Bivalvia</taxon>
        <taxon>Autobranchia</taxon>
        <taxon>Heteroconchia</taxon>
        <taxon>Euheterodonta</taxon>
        <taxon>Imparidentia</taxon>
        <taxon>Neoheterodontei</taxon>
        <taxon>Myida</taxon>
        <taxon>Myoidea</taxon>
        <taxon>Myidae</taxon>
        <taxon>Mya</taxon>
    </lineage>
</organism>
<accession>A0ABY7E710</accession>
<evidence type="ECO:0000313" key="4">
    <source>
        <dbReference type="Proteomes" id="UP001164746"/>
    </source>
</evidence>
<feature type="transmembrane region" description="Helical" evidence="2">
    <location>
        <begin position="52"/>
        <end position="78"/>
    </location>
</feature>
<evidence type="ECO:0000313" key="3">
    <source>
        <dbReference type="EMBL" id="WAR05773.1"/>
    </source>
</evidence>
<feature type="region of interest" description="Disordered" evidence="1">
    <location>
        <begin position="84"/>
        <end position="177"/>
    </location>
</feature>
<keyword evidence="4" id="KW-1185">Reference proteome</keyword>
<gene>
    <name evidence="3" type="ORF">MAR_021142</name>
</gene>
<keyword evidence="2" id="KW-1133">Transmembrane helix</keyword>
<keyword evidence="2" id="KW-0472">Membrane</keyword>
<protein>
    <submittedName>
        <fullName evidence="3">Uncharacterized protein</fullName>
    </submittedName>
</protein>
<dbReference type="EMBL" id="CP111016">
    <property type="protein sequence ID" value="WAR05773.1"/>
    <property type="molecule type" value="Genomic_DNA"/>
</dbReference>
<proteinExistence type="predicted"/>
<feature type="compositionally biased region" description="Gly residues" evidence="1">
    <location>
        <begin position="91"/>
        <end position="100"/>
    </location>
</feature>
<feature type="transmembrane region" description="Helical" evidence="2">
    <location>
        <begin position="20"/>
        <end position="46"/>
    </location>
</feature>
<sequence>MGKDTAKSIIILEKSCRAYIGAICMFLGIMLSYIGMGFNICCIVAENSCWDVYTIVAVVISLVGLSISIVSVIVAICYKEKDGKKKPDGNAGAGNNGGGALRRNLTHPRVDFKPATANASIHQPDNKQQEVDRHRPPPKLPPVGGHQKHGRGLSANIGDINDHMPAGDKKKLPPLIT</sequence>
<evidence type="ECO:0000256" key="2">
    <source>
        <dbReference type="SAM" id="Phobius"/>
    </source>
</evidence>